<feature type="domain" description="Metallo-beta-lactamase" evidence="5">
    <location>
        <begin position="12"/>
        <end position="183"/>
    </location>
</feature>
<evidence type="ECO:0000256" key="4">
    <source>
        <dbReference type="ARBA" id="ARBA00022833"/>
    </source>
</evidence>
<dbReference type="PANTHER" id="PTHR46233">
    <property type="entry name" value="HYDROXYACYLGLUTATHIONE HYDROLASE GLOC"/>
    <property type="match status" value="1"/>
</dbReference>
<dbReference type="InterPro" id="IPR036866">
    <property type="entry name" value="RibonucZ/Hydroxyglut_hydro"/>
</dbReference>
<reference evidence="6" key="1">
    <citation type="submission" date="2020-10" db="EMBL/GenBank/DDBJ databases">
        <authorList>
            <person name="Gilroy R."/>
        </authorList>
    </citation>
    <scope>NUCLEOTIDE SEQUENCE</scope>
    <source>
        <strain evidence="6">ChiHjej12B11-7776</strain>
    </source>
</reference>
<evidence type="ECO:0000256" key="1">
    <source>
        <dbReference type="ARBA" id="ARBA00001947"/>
    </source>
</evidence>
<dbReference type="GO" id="GO:0046872">
    <property type="term" value="F:metal ion binding"/>
    <property type="evidence" value="ECO:0007669"/>
    <property type="project" value="UniProtKB-KW"/>
</dbReference>
<dbReference type="Gene3D" id="3.60.15.10">
    <property type="entry name" value="Ribonuclease Z/Hydroxyacylglutathione hydrolase-like"/>
    <property type="match status" value="1"/>
</dbReference>
<evidence type="ECO:0000313" key="6">
    <source>
        <dbReference type="EMBL" id="HIU90974.1"/>
    </source>
</evidence>
<dbReference type="CDD" id="cd06262">
    <property type="entry name" value="metallo-hydrolase-like_MBL-fold"/>
    <property type="match status" value="1"/>
</dbReference>
<organism evidence="6 7">
    <name type="scientific">Candidatus Fimimonas merdipullorum</name>
    <dbReference type="NCBI Taxonomy" id="2840822"/>
    <lineage>
        <taxon>Bacteria</taxon>
        <taxon>Pseudomonadati</taxon>
        <taxon>Myxococcota</taxon>
        <taxon>Myxococcia</taxon>
        <taxon>Myxococcales</taxon>
        <taxon>Cystobacterineae</taxon>
        <taxon>Myxococcaceae</taxon>
        <taxon>Myxococcaceae incertae sedis</taxon>
        <taxon>Candidatus Fimimonas</taxon>
    </lineage>
</organism>
<dbReference type="EMBL" id="DVOC01000054">
    <property type="protein sequence ID" value="HIU90974.1"/>
    <property type="molecule type" value="Genomic_DNA"/>
</dbReference>
<dbReference type="InterPro" id="IPR001279">
    <property type="entry name" value="Metallo-B-lactamas"/>
</dbReference>
<keyword evidence="2" id="KW-0479">Metal-binding</keyword>
<dbReference type="Proteomes" id="UP000886852">
    <property type="component" value="Unassembled WGS sequence"/>
</dbReference>
<sequence length="200" mass="22314">MKIETFCAGALQTNCAVLYDERDCIAVDAPYGMEQVISFITRKKLRLRALLLTHGHFDHVGGAQQLLRACGNADIYLHEGDFQLAANAARNRWNVPCEKCAATQKLREGTLCVGGFRLEVLETPFHTAGSVCFIADDVLFAGDTLFKDGIGRSDFPESVPHKMQSSLQKLKALDKNYFVLCGHGENTDLNREKQFNPYLR</sequence>
<protein>
    <submittedName>
        <fullName evidence="6">MBL fold metallo-hydrolase</fullName>
    </submittedName>
</protein>
<keyword evidence="3" id="KW-0378">Hydrolase</keyword>
<gene>
    <name evidence="6" type="ORF">IAC72_03090</name>
</gene>
<dbReference type="GO" id="GO:0016787">
    <property type="term" value="F:hydrolase activity"/>
    <property type="evidence" value="ECO:0007669"/>
    <property type="project" value="UniProtKB-KW"/>
</dbReference>
<name>A0A9D1MWW3_9BACT</name>
<dbReference type="AlphaFoldDB" id="A0A9D1MWW3"/>
<evidence type="ECO:0000256" key="2">
    <source>
        <dbReference type="ARBA" id="ARBA00022723"/>
    </source>
</evidence>
<evidence type="ECO:0000313" key="7">
    <source>
        <dbReference type="Proteomes" id="UP000886852"/>
    </source>
</evidence>
<comment type="caution">
    <text evidence="6">The sequence shown here is derived from an EMBL/GenBank/DDBJ whole genome shotgun (WGS) entry which is preliminary data.</text>
</comment>
<dbReference type="InterPro" id="IPR051453">
    <property type="entry name" value="MBL_Glyoxalase_II"/>
</dbReference>
<dbReference type="SMART" id="SM00849">
    <property type="entry name" value="Lactamase_B"/>
    <property type="match status" value="1"/>
</dbReference>
<keyword evidence="4" id="KW-0862">Zinc</keyword>
<dbReference type="SUPFAM" id="SSF56281">
    <property type="entry name" value="Metallo-hydrolase/oxidoreductase"/>
    <property type="match status" value="1"/>
</dbReference>
<comment type="cofactor">
    <cofactor evidence="1">
        <name>Zn(2+)</name>
        <dbReference type="ChEBI" id="CHEBI:29105"/>
    </cofactor>
</comment>
<dbReference type="PANTHER" id="PTHR46233:SF3">
    <property type="entry name" value="HYDROXYACYLGLUTATHIONE HYDROLASE GLOC"/>
    <property type="match status" value="1"/>
</dbReference>
<evidence type="ECO:0000256" key="3">
    <source>
        <dbReference type="ARBA" id="ARBA00022801"/>
    </source>
</evidence>
<reference evidence="6" key="2">
    <citation type="journal article" date="2021" name="PeerJ">
        <title>Extensive microbial diversity within the chicken gut microbiome revealed by metagenomics and culture.</title>
        <authorList>
            <person name="Gilroy R."/>
            <person name="Ravi A."/>
            <person name="Getino M."/>
            <person name="Pursley I."/>
            <person name="Horton D.L."/>
            <person name="Alikhan N.F."/>
            <person name="Baker D."/>
            <person name="Gharbi K."/>
            <person name="Hall N."/>
            <person name="Watson M."/>
            <person name="Adriaenssens E.M."/>
            <person name="Foster-Nyarko E."/>
            <person name="Jarju S."/>
            <person name="Secka A."/>
            <person name="Antonio M."/>
            <person name="Oren A."/>
            <person name="Chaudhuri R.R."/>
            <person name="La Ragione R."/>
            <person name="Hildebrand F."/>
            <person name="Pallen M.J."/>
        </authorList>
    </citation>
    <scope>NUCLEOTIDE SEQUENCE</scope>
    <source>
        <strain evidence="6">ChiHjej12B11-7776</strain>
    </source>
</reference>
<evidence type="ECO:0000259" key="5">
    <source>
        <dbReference type="SMART" id="SM00849"/>
    </source>
</evidence>
<proteinExistence type="predicted"/>
<accession>A0A9D1MWW3</accession>
<dbReference type="Pfam" id="PF00753">
    <property type="entry name" value="Lactamase_B"/>
    <property type="match status" value="1"/>
</dbReference>